<feature type="domain" description="DprA winged helix" evidence="3">
    <location>
        <begin position="225"/>
        <end position="285"/>
    </location>
</feature>
<evidence type="ECO:0000259" key="3">
    <source>
        <dbReference type="Pfam" id="PF17782"/>
    </source>
</evidence>
<name>A0ABN6N501_9BACT</name>
<evidence type="ECO:0000313" key="4">
    <source>
        <dbReference type="EMBL" id="BDG08262.1"/>
    </source>
</evidence>
<dbReference type="EMBL" id="AP025592">
    <property type="protein sequence ID" value="BDG08262.1"/>
    <property type="molecule type" value="Genomic_DNA"/>
</dbReference>
<dbReference type="Gene3D" id="1.10.10.10">
    <property type="entry name" value="Winged helix-like DNA-binding domain superfamily/Winged helix DNA-binding domain"/>
    <property type="match status" value="1"/>
</dbReference>
<dbReference type="Gene3D" id="3.40.50.450">
    <property type="match status" value="1"/>
</dbReference>
<dbReference type="InterPro" id="IPR041614">
    <property type="entry name" value="DprA_WH"/>
</dbReference>
<keyword evidence="5" id="KW-1185">Reference proteome</keyword>
<dbReference type="Pfam" id="PF02481">
    <property type="entry name" value="DNA_processg_A"/>
    <property type="match status" value="1"/>
</dbReference>
<dbReference type="Proteomes" id="UP001162734">
    <property type="component" value="Chromosome"/>
</dbReference>
<dbReference type="InterPro" id="IPR036388">
    <property type="entry name" value="WH-like_DNA-bd_sf"/>
</dbReference>
<evidence type="ECO:0000259" key="2">
    <source>
        <dbReference type="Pfam" id="PF02481"/>
    </source>
</evidence>
<organism evidence="4 5">
    <name type="scientific">Anaeromyxobacter paludicola</name>
    <dbReference type="NCBI Taxonomy" id="2918171"/>
    <lineage>
        <taxon>Bacteria</taxon>
        <taxon>Pseudomonadati</taxon>
        <taxon>Myxococcota</taxon>
        <taxon>Myxococcia</taxon>
        <taxon>Myxococcales</taxon>
        <taxon>Cystobacterineae</taxon>
        <taxon>Anaeromyxobacteraceae</taxon>
        <taxon>Anaeromyxobacter</taxon>
    </lineage>
</organism>
<sequence>MGDARTILRDDPGFPARLRDVPGAPAWLRVRGELGPAAARRVAVVGSRHSDEYGLAMARALGRDLARAGATVVSGGADGVDAAAHEGALAAGGHTVAVLGCGVDVVYPPHHAGLFDRILAGGGALCSEYADGAHPARSTFPQRNRIVSGMSEAVVVVRCRARSGALITAACARRQGVPLFAVPGQVGDPLAEGPLGLLRDGARVATSARDVLAVLGIAAQLPLVPPAPRAAPPLPPDETALLAALGAAPRHAEQVATAAGLLPGAALAGLLSLELQGLCEQRPGNYFLRREDGSA</sequence>
<dbReference type="PANTHER" id="PTHR43022:SF1">
    <property type="entry name" value="PROTEIN SMF"/>
    <property type="match status" value="1"/>
</dbReference>
<dbReference type="NCBIfam" id="TIGR00732">
    <property type="entry name" value="dprA"/>
    <property type="match status" value="1"/>
</dbReference>
<evidence type="ECO:0000313" key="5">
    <source>
        <dbReference type="Proteomes" id="UP001162734"/>
    </source>
</evidence>
<reference evidence="5" key="1">
    <citation type="journal article" date="2022" name="Int. J. Syst. Evol. Microbiol.">
        <title>Anaeromyxobacter oryzae sp. nov., Anaeromyxobacter diazotrophicus sp. nov. and Anaeromyxobacter paludicola sp. nov., isolated from paddy soils.</title>
        <authorList>
            <person name="Itoh H."/>
            <person name="Xu Z."/>
            <person name="Mise K."/>
            <person name="Masuda Y."/>
            <person name="Ushijima N."/>
            <person name="Hayakawa C."/>
            <person name="Shiratori Y."/>
            <person name="Senoo K."/>
        </authorList>
    </citation>
    <scope>NUCLEOTIDE SEQUENCE [LARGE SCALE GENOMIC DNA]</scope>
    <source>
        <strain evidence="5">Red630</strain>
    </source>
</reference>
<dbReference type="Pfam" id="PF17782">
    <property type="entry name" value="WHD_DprA"/>
    <property type="match status" value="1"/>
</dbReference>
<dbReference type="InterPro" id="IPR057666">
    <property type="entry name" value="DrpA_SLOG"/>
</dbReference>
<evidence type="ECO:0000256" key="1">
    <source>
        <dbReference type="ARBA" id="ARBA00006525"/>
    </source>
</evidence>
<dbReference type="RefSeq" id="WP_248345446.1">
    <property type="nucleotide sequence ID" value="NZ_AP025592.1"/>
</dbReference>
<comment type="similarity">
    <text evidence="1">Belongs to the DprA/Smf family.</text>
</comment>
<protein>
    <submittedName>
        <fullName evidence="4">DNA polymerase</fullName>
    </submittedName>
</protein>
<feature type="domain" description="Smf/DprA SLOG" evidence="2">
    <location>
        <begin position="6"/>
        <end position="214"/>
    </location>
</feature>
<gene>
    <name evidence="4" type="primary">dprA</name>
    <name evidence="4" type="ORF">AMPC_13750</name>
</gene>
<accession>A0ABN6N501</accession>
<dbReference type="SUPFAM" id="SSF102405">
    <property type="entry name" value="MCP/YpsA-like"/>
    <property type="match status" value="1"/>
</dbReference>
<dbReference type="InterPro" id="IPR003488">
    <property type="entry name" value="DprA"/>
</dbReference>
<proteinExistence type="inferred from homology"/>
<dbReference type="PANTHER" id="PTHR43022">
    <property type="entry name" value="PROTEIN SMF"/>
    <property type="match status" value="1"/>
</dbReference>